<gene>
    <name evidence="2" type="ORF">C447_12420</name>
</gene>
<evidence type="ECO:0000256" key="1">
    <source>
        <dbReference type="SAM" id="Phobius"/>
    </source>
</evidence>
<protein>
    <submittedName>
        <fullName evidence="2">Uncharacterized protein</fullName>
    </submittedName>
</protein>
<evidence type="ECO:0000313" key="3">
    <source>
        <dbReference type="Proteomes" id="UP000011566"/>
    </source>
</evidence>
<organism evidence="2 3">
    <name type="scientific">Halococcus hamelinensis 100A6</name>
    <dbReference type="NCBI Taxonomy" id="1132509"/>
    <lineage>
        <taxon>Archaea</taxon>
        <taxon>Methanobacteriati</taxon>
        <taxon>Methanobacteriota</taxon>
        <taxon>Stenosarchaea group</taxon>
        <taxon>Halobacteria</taxon>
        <taxon>Halobacteriales</taxon>
        <taxon>Halococcaceae</taxon>
        <taxon>Halococcus</taxon>
    </lineage>
</organism>
<comment type="caution">
    <text evidence="2">The sequence shown here is derived from an EMBL/GenBank/DDBJ whole genome shotgun (WGS) entry which is preliminary data.</text>
</comment>
<name>M0LX76_9EURY</name>
<dbReference type="Proteomes" id="UP000011566">
    <property type="component" value="Unassembled WGS sequence"/>
</dbReference>
<evidence type="ECO:0000313" key="2">
    <source>
        <dbReference type="EMBL" id="EMA37778.1"/>
    </source>
</evidence>
<reference evidence="2 3" key="1">
    <citation type="journal article" date="2014" name="PLoS Genet.">
        <title>Phylogenetically driven sequencing of extremely halophilic archaea reveals strategies for static and dynamic osmo-response.</title>
        <authorList>
            <person name="Becker E.A."/>
            <person name="Seitzer P.M."/>
            <person name="Tritt A."/>
            <person name="Larsen D."/>
            <person name="Krusor M."/>
            <person name="Yao A.I."/>
            <person name="Wu D."/>
            <person name="Madern D."/>
            <person name="Eisen J.A."/>
            <person name="Darling A.E."/>
            <person name="Facciotti M.T."/>
        </authorList>
    </citation>
    <scope>NUCLEOTIDE SEQUENCE [LARGE SCALE GENOMIC DNA]</scope>
    <source>
        <strain evidence="2 3">100A6</strain>
    </source>
</reference>
<keyword evidence="1" id="KW-0472">Membrane</keyword>
<feature type="transmembrane region" description="Helical" evidence="1">
    <location>
        <begin position="12"/>
        <end position="36"/>
    </location>
</feature>
<feature type="transmembrane region" description="Helical" evidence="1">
    <location>
        <begin position="42"/>
        <end position="60"/>
    </location>
</feature>
<dbReference type="PATRIC" id="fig|1132509.6.peg.2849"/>
<proteinExistence type="predicted"/>
<keyword evidence="1" id="KW-0812">Transmembrane</keyword>
<sequence>MSEVLSRIDQESPWLLGSLVFVTWILTAALFGMVFGDTLAEAIDVSTVVGALAFATVVIYSKWRPNRRSTAN</sequence>
<dbReference type="AlphaFoldDB" id="M0LX76"/>
<keyword evidence="3" id="KW-1185">Reference proteome</keyword>
<keyword evidence="1" id="KW-1133">Transmembrane helix</keyword>
<accession>M0LX76</accession>
<dbReference type="RefSeq" id="WP_007694317.1">
    <property type="nucleotide sequence ID" value="NZ_AJRK01000020.1"/>
</dbReference>
<dbReference type="EMBL" id="AOMB01000033">
    <property type="protein sequence ID" value="EMA37778.1"/>
    <property type="molecule type" value="Genomic_DNA"/>
</dbReference>